<evidence type="ECO:0000313" key="2">
    <source>
        <dbReference type="EMBL" id="TEB10634.1"/>
    </source>
</evidence>
<evidence type="ECO:0000313" key="3">
    <source>
        <dbReference type="Proteomes" id="UP000297597"/>
    </source>
</evidence>
<gene>
    <name evidence="2" type="ORF">Pmgp_02214</name>
</gene>
<evidence type="ECO:0000259" key="1">
    <source>
        <dbReference type="Pfam" id="PF01850"/>
    </source>
</evidence>
<feature type="domain" description="PIN" evidence="1">
    <location>
        <begin position="10"/>
        <end position="134"/>
    </location>
</feature>
<dbReference type="SUPFAM" id="SSF88723">
    <property type="entry name" value="PIN domain-like"/>
    <property type="match status" value="1"/>
</dbReference>
<dbReference type="Proteomes" id="UP000297597">
    <property type="component" value="Unassembled WGS sequence"/>
</dbReference>
<dbReference type="InterPro" id="IPR029060">
    <property type="entry name" value="PIN-like_dom_sf"/>
</dbReference>
<dbReference type="EMBL" id="QFFZ01000023">
    <property type="protein sequence ID" value="TEB10634.1"/>
    <property type="molecule type" value="Genomic_DNA"/>
</dbReference>
<dbReference type="GO" id="GO:0004521">
    <property type="term" value="F:RNA endonuclease activity"/>
    <property type="evidence" value="ECO:0007669"/>
    <property type="project" value="InterPro"/>
</dbReference>
<keyword evidence="3" id="KW-1185">Reference proteome</keyword>
<dbReference type="Gene3D" id="3.40.50.1010">
    <property type="entry name" value="5'-nuclease"/>
    <property type="match status" value="1"/>
</dbReference>
<reference evidence="2 3" key="1">
    <citation type="journal article" date="2018" name="Environ. Microbiol.">
        <title>Novel energy conservation strategies and behaviour of Pelotomaculum schinkii driving syntrophic propionate catabolism.</title>
        <authorList>
            <person name="Hidalgo-Ahumada C.A.P."/>
            <person name="Nobu M.K."/>
            <person name="Narihiro T."/>
            <person name="Tamaki H."/>
            <person name="Liu W.T."/>
            <person name="Kamagata Y."/>
            <person name="Stams A.J.M."/>
            <person name="Imachi H."/>
            <person name="Sousa D.Z."/>
        </authorList>
    </citation>
    <scope>NUCLEOTIDE SEQUENCE [LARGE SCALE GENOMIC DNA]</scope>
    <source>
        <strain evidence="2 3">MGP</strain>
    </source>
</reference>
<dbReference type="PANTHER" id="PTHR42188:SF1">
    <property type="entry name" value="23S RRNA-SPECIFIC ENDONUCLEASE VAPC20"/>
    <property type="match status" value="1"/>
</dbReference>
<name>A0A4Y7RNR7_9FIRM</name>
<dbReference type="Pfam" id="PF01850">
    <property type="entry name" value="PIN"/>
    <property type="match status" value="1"/>
</dbReference>
<dbReference type="EC" id="3.1.-.-" evidence="2"/>
<dbReference type="GO" id="GO:0016787">
    <property type="term" value="F:hydrolase activity"/>
    <property type="evidence" value="ECO:0007669"/>
    <property type="project" value="UniProtKB-KW"/>
</dbReference>
<accession>A0A4Y7RNR7</accession>
<dbReference type="GO" id="GO:0016075">
    <property type="term" value="P:rRNA catabolic process"/>
    <property type="evidence" value="ECO:0007669"/>
    <property type="project" value="TreeGrafter"/>
</dbReference>
<protein>
    <submittedName>
        <fullName evidence="2">23S rRNA-specific endonuclease VapC20</fullName>
        <ecNumber evidence="2">3.1.-.-</ecNumber>
    </submittedName>
</protein>
<organism evidence="2 3">
    <name type="scientific">Pelotomaculum propionicicum</name>
    <dbReference type="NCBI Taxonomy" id="258475"/>
    <lineage>
        <taxon>Bacteria</taxon>
        <taxon>Bacillati</taxon>
        <taxon>Bacillota</taxon>
        <taxon>Clostridia</taxon>
        <taxon>Eubacteriales</taxon>
        <taxon>Desulfotomaculaceae</taxon>
        <taxon>Pelotomaculum</taxon>
    </lineage>
</organism>
<sequence>MVARTPSKLFIDSAALIAIFSKNDQYHDIAVDYYSSLTKKTTLITTLLVISETYTWFRYHVNYRTAIEFLDVIQDSIASKWLNIIYPDPVLDTQAQVILRQFQDQKLSYVDAISFAVVENIKIKDVFGFDSHFRIKKTNVWPLGL</sequence>
<proteinExistence type="predicted"/>
<dbReference type="AlphaFoldDB" id="A0A4Y7RNR7"/>
<keyword evidence="2" id="KW-0540">Nuclease</keyword>
<dbReference type="PANTHER" id="PTHR42188">
    <property type="entry name" value="23S RRNA-SPECIFIC ENDONUCLEASE VAPC20"/>
    <property type="match status" value="1"/>
</dbReference>
<dbReference type="InterPro" id="IPR039018">
    <property type="entry name" value="VapC20-like"/>
</dbReference>
<dbReference type="InterPro" id="IPR002716">
    <property type="entry name" value="PIN_dom"/>
</dbReference>
<dbReference type="RefSeq" id="WP_192902898.1">
    <property type="nucleotide sequence ID" value="NZ_QFFZ01000023.1"/>
</dbReference>
<keyword evidence="2" id="KW-0378">Hydrolase</keyword>
<comment type="caution">
    <text evidence="2">The sequence shown here is derived from an EMBL/GenBank/DDBJ whole genome shotgun (WGS) entry which is preliminary data.</text>
</comment>
<keyword evidence="2" id="KW-0255">Endonuclease</keyword>